<evidence type="ECO:0000313" key="1">
    <source>
        <dbReference type="EMBL" id="KAF1968403.1"/>
    </source>
</evidence>
<accession>A0A6A5UT93</accession>
<dbReference type="EMBL" id="ML976721">
    <property type="protein sequence ID" value="KAF1968403.1"/>
    <property type="molecule type" value="Genomic_DNA"/>
</dbReference>
<sequence length="97" mass="11139">MRSFEALFDPPCLFVRSIQNTRKRRSDRLFGSNVLFVGSAVPKTRFTFSNAQFQDSILGEDLSKSVRYSYLYLRGTQVTVQWSPEVRTFTVAGKYGI</sequence>
<evidence type="ECO:0000313" key="2">
    <source>
        <dbReference type="Proteomes" id="UP000800036"/>
    </source>
</evidence>
<keyword evidence="2" id="KW-1185">Reference proteome</keyword>
<name>A0A6A5UT93_9PLEO</name>
<dbReference type="Proteomes" id="UP000800036">
    <property type="component" value="Unassembled WGS sequence"/>
</dbReference>
<dbReference type="AlphaFoldDB" id="A0A6A5UT93"/>
<proteinExistence type="predicted"/>
<protein>
    <submittedName>
        <fullName evidence="1">Uncharacterized protein</fullName>
    </submittedName>
</protein>
<reference evidence="1" key="1">
    <citation type="journal article" date="2020" name="Stud. Mycol.">
        <title>101 Dothideomycetes genomes: a test case for predicting lifestyles and emergence of pathogens.</title>
        <authorList>
            <person name="Haridas S."/>
            <person name="Albert R."/>
            <person name="Binder M."/>
            <person name="Bloem J."/>
            <person name="Labutti K."/>
            <person name="Salamov A."/>
            <person name="Andreopoulos B."/>
            <person name="Baker S."/>
            <person name="Barry K."/>
            <person name="Bills G."/>
            <person name="Bluhm B."/>
            <person name="Cannon C."/>
            <person name="Castanera R."/>
            <person name="Culley D."/>
            <person name="Daum C."/>
            <person name="Ezra D."/>
            <person name="Gonzalez J."/>
            <person name="Henrissat B."/>
            <person name="Kuo A."/>
            <person name="Liang C."/>
            <person name="Lipzen A."/>
            <person name="Lutzoni F."/>
            <person name="Magnuson J."/>
            <person name="Mondo S."/>
            <person name="Nolan M."/>
            <person name="Ohm R."/>
            <person name="Pangilinan J."/>
            <person name="Park H.-J."/>
            <person name="Ramirez L."/>
            <person name="Alfaro M."/>
            <person name="Sun H."/>
            <person name="Tritt A."/>
            <person name="Yoshinaga Y."/>
            <person name="Zwiers L.-H."/>
            <person name="Turgeon B."/>
            <person name="Goodwin S."/>
            <person name="Spatafora J."/>
            <person name="Crous P."/>
            <person name="Grigoriev I."/>
        </authorList>
    </citation>
    <scope>NUCLEOTIDE SEQUENCE</scope>
    <source>
        <strain evidence="1">CBS 107.79</strain>
    </source>
</reference>
<organism evidence="1 2">
    <name type="scientific">Bimuria novae-zelandiae CBS 107.79</name>
    <dbReference type="NCBI Taxonomy" id="1447943"/>
    <lineage>
        <taxon>Eukaryota</taxon>
        <taxon>Fungi</taxon>
        <taxon>Dikarya</taxon>
        <taxon>Ascomycota</taxon>
        <taxon>Pezizomycotina</taxon>
        <taxon>Dothideomycetes</taxon>
        <taxon>Pleosporomycetidae</taxon>
        <taxon>Pleosporales</taxon>
        <taxon>Massarineae</taxon>
        <taxon>Didymosphaeriaceae</taxon>
        <taxon>Bimuria</taxon>
    </lineage>
</organism>
<gene>
    <name evidence="1" type="ORF">BU23DRAFT_558636</name>
</gene>